<accession>A0A2G8S2L3</accession>
<name>A0A2G8S2L3_9APHY</name>
<dbReference type="Proteomes" id="UP000230002">
    <property type="component" value="Unassembled WGS sequence"/>
</dbReference>
<evidence type="ECO:0000313" key="3">
    <source>
        <dbReference type="Proteomes" id="UP000230002"/>
    </source>
</evidence>
<gene>
    <name evidence="2" type="ORF">GSI_09874</name>
</gene>
<dbReference type="AlphaFoldDB" id="A0A2G8S2L3"/>
<sequence>MYSTRPNKMSETWARARRELAYIIQAPTHPLERYRVRAEGQGGNEDGDGINERNVIGNIRSKWPWVRSMHPLNRAIYQATISSSSSERRAGLSVGESRTLAR</sequence>
<proteinExistence type="predicted"/>
<keyword evidence="3" id="KW-1185">Reference proteome</keyword>
<reference evidence="2 3" key="1">
    <citation type="journal article" date="2015" name="Sci. Rep.">
        <title>Chromosome-level genome map provides insights into diverse defense mechanisms in the medicinal fungus Ganoderma sinense.</title>
        <authorList>
            <person name="Zhu Y."/>
            <person name="Xu J."/>
            <person name="Sun C."/>
            <person name="Zhou S."/>
            <person name="Xu H."/>
            <person name="Nelson D.R."/>
            <person name="Qian J."/>
            <person name="Song J."/>
            <person name="Luo H."/>
            <person name="Xiang L."/>
            <person name="Li Y."/>
            <person name="Xu Z."/>
            <person name="Ji A."/>
            <person name="Wang L."/>
            <person name="Lu S."/>
            <person name="Hayward A."/>
            <person name="Sun W."/>
            <person name="Li X."/>
            <person name="Schwartz D.C."/>
            <person name="Wang Y."/>
            <person name="Chen S."/>
        </authorList>
    </citation>
    <scope>NUCLEOTIDE SEQUENCE [LARGE SCALE GENOMIC DNA]</scope>
    <source>
        <strain evidence="2 3">ZZ0214-1</strain>
    </source>
</reference>
<organism evidence="2 3">
    <name type="scientific">Ganoderma sinense ZZ0214-1</name>
    <dbReference type="NCBI Taxonomy" id="1077348"/>
    <lineage>
        <taxon>Eukaryota</taxon>
        <taxon>Fungi</taxon>
        <taxon>Dikarya</taxon>
        <taxon>Basidiomycota</taxon>
        <taxon>Agaricomycotina</taxon>
        <taxon>Agaricomycetes</taxon>
        <taxon>Polyporales</taxon>
        <taxon>Polyporaceae</taxon>
        <taxon>Ganoderma</taxon>
    </lineage>
</organism>
<evidence type="ECO:0000313" key="2">
    <source>
        <dbReference type="EMBL" id="PIL28023.1"/>
    </source>
</evidence>
<comment type="caution">
    <text evidence="2">The sequence shown here is derived from an EMBL/GenBank/DDBJ whole genome shotgun (WGS) entry which is preliminary data.</text>
</comment>
<protein>
    <submittedName>
        <fullName evidence="2">Uncharacterized protein</fullName>
    </submittedName>
</protein>
<dbReference type="EMBL" id="AYKW01000030">
    <property type="protein sequence ID" value="PIL28023.1"/>
    <property type="molecule type" value="Genomic_DNA"/>
</dbReference>
<evidence type="ECO:0000256" key="1">
    <source>
        <dbReference type="SAM" id="MobiDB-lite"/>
    </source>
</evidence>
<feature type="region of interest" description="Disordered" evidence="1">
    <location>
        <begin position="82"/>
        <end position="102"/>
    </location>
</feature>